<comment type="caution">
    <text evidence="2">The sequence shown here is derived from an EMBL/GenBank/DDBJ whole genome shotgun (WGS) entry which is preliminary data.</text>
</comment>
<dbReference type="Proteomes" id="UP000238877">
    <property type="component" value="Unassembled WGS sequence"/>
</dbReference>
<keyword evidence="1" id="KW-0812">Transmembrane</keyword>
<dbReference type="PANTHER" id="PTHR34980:SF2">
    <property type="entry name" value="INNER MEMBRANE PROTEIN YHAH-RELATED"/>
    <property type="match status" value="1"/>
</dbReference>
<dbReference type="EMBL" id="PPDF01000002">
    <property type="protein sequence ID" value="PQL26028.1"/>
    <property type="molecule type" value="Genomic_DNA"/>
</dbReference>
<accession>A0A2S7ZRY9</accession>
<evidence type="ECO:0000313" key="3">
    <source>
        <dbReference type="Proteomes" id="UP000238877"/>
    </source>
</evidence>
<evidence type="ECO:0000256" key="1">
    <source>
        <dbReference type="SAM" id="Phobius"/>
    </source>
</evidence>
<protein>
    <submittedName>
        <fullName evidence="2">DUF805 domain-containing protein</fullName>
    </submittedName>
</protein>
<reference evidence="2 3" key="1">
    <citation type="submission" date="2018-01" db="EMBL/GenBank/DDBJ databases">
        <title>Draft genome sequences of clinical isolates and type strains of oral Veillonella including Veillonella infantum sp., nov.</title>
        <authorList>
            <person name="Mashima I."/>
            <person name="Liao Y.-C."/>
            <person name="Sabharwal A."/>
            <person name="Haase E.M."/>
            <person name="Nakazawa F."/>
            <person name="Scannapieco F.A."/>
        </authorList>
    </citation>
    <scope>NUCLEOTIDE SEQUENCE [LARGE SCALE GENOMIC DNA]</scope>
    <source>
        <strain evidence="2 3">Y6</strain>
    </source>
</reference>
<dbReference type="PANTHER" id="PTHR34980">
    <property type="entry name" value="INNER MEMBRANE PROTEIN-RELATED-RELATED"/>
    <property type="match status" value="1"/>
</dbReference>
<dbReference type="RefSeq" id="WP_059363582.1">
    <property type="nucleotide sequence ID" value="NZ_BBXI01000016.1"/>
</dbReference>
<dbReference type="OrthoDB" id="1632217at2"/>
<dbReference type="Pfam" id="PF05656">
    <property type="entry name" value="DUF805"/>
    <property type="match status" value="1"/>
</dbReference>
<evidence type="ECO:0000313" key="2">
    <source>
        <dbReference type="EMBL" id="PQL26028.1"/>
    </source>
</evidence>
<dbReference type="STRING" id="1110546.GCA_001078375_01491"/>
<feature type="transmembrane region" description="Helical" evidence="1">
    <location>
        <begin position="72"/>
        <end position="91"/>
    </location>
</feature>
<dbReference type="InterPro" id="IPR008523">
    <property type="entry name" value="DUF805"/>
</dbReference>
<keyword evidence="1" id="KW-0472">Membrane</keyword>
<sequence length="128" mass="14353">MEQFHSMFSLSGRMNRRSFFINMFIVFAIGFVGGFIMGFSGYSMLSILIGAPFILIAMVREIAIAARRIHDLNGPTFLAFIYIVLGILAVWSREIGWLVLASKIILCLIPGNKGLNSYGDKPENRIIF</sequence>
<gene>
    <name evidence="2" type="ORF">VTHSUH11_00825</name>
</gene>
<feature type="transmembrane region" description="Helical" evidence="1">
    <location>
        <begin position="20"/>
        <end position="39"/>
    </location>
</feature>
<organism evidence="2 3">
    <name type="scientific">Veillonella tobetsuensis</name>
    <dbReference type="NCBI Taxonomy" id="1110546"/>
    <lineage>
        <taxon>Bacteria</taxon>
        <taxon>Bacillati</taxon>
        <taxon>Bacillota</taxon>
        <taxon>Negativicutes</taxon>
        <taxon>Veillonellales</taxon>
        <taxon>Veillonellaceae</taxon>
        <taxon>Veillonella</taxon>
    </lineage>
</organism>
<feature type="transmembrane region" description="Helical" evidence="1">
    <location>
        <begin position="45"/>
        <end position="65"/>
    </location>
</feature>
<proteinExistence type="predicted"/>
<name>A0A2S7ZRY9_9FIRM</name>
<dbReference type="AlphaFoldDB" id="A0A2S7ZRY9"/>
<dbReference type="GO" id="GO:0005886">
    <property type="term" value="C:plasma membrane"/>
    <property type="evidence" value="ECO:0007669"/>
    <property type="project" value="TreeGrafter"/>
</dbReference>
<keyword evidence="1" id="KW-1133">Transmembrane helix</keyword>